<evidence type="ECO:0000256" key="6">
    <source>
        <dbReference type="ARBA" id="ARBA00023054"/>
    </source>
</evidence>
<dbReference type="SUPFAM" id="SSF52540">
    <property type="entry name" value="P-loop containing nucleoside triphosphate hydrolases"/>
    <property type="match status" value="1"/>
</dbReference>
<protein>
    <submittedName>
        <fullName evidence="13 14">ATPase family AAA domain-containing protein 3</fullName>
    </submittedName>
</protein>
<gene>
    <name evidence="13 14" type="primary">LOC108665127</name>
</gene>
<keyword evidence="3" id="KW-0547">Nucleotide-binding</keyword>
<organism evidence="12 13">
    <name type="scientific">Hyalella azteca</name>
    <name type="common">Amphipod</name>
    <dbReference type="NCBI Taxonomy" id="294128"/>
    <lineage>
        <taxon>Eukaryota</taxon>
        <taxon>Metazoa</taxon>
        <taxon>Ecdysozoa</taxon>
        <taxon>Arthropoda</taxon>
        <taxon>Crustacea</taxon>
        <taxon>Multicrustacea</taxon>
        <taxon>Malacostraca</taxon>
        <taxon>Eumalacostraca</taxon>
        <taxon>Peracarida</taxon>
        <taxon>Amphipoda</taxon>
        <taxon>Senticaudata</taxon>
        <taxon>Talitrida</taxon>
        <taxon>Talitroidea</taxon>
        <taxon>Hyalellidae</taxon>
        <taxon>Hyalella</taxon>
    </lineage>
</organism>
<evidence type="ECO:0000256" key="5">
    <source>
        <dbReference type="ARBA" id="ARBA00022840"/>
    </source>
</evidence>
<feature type="region of interest" description="Disordered" evidence="10">
    <location>
        <begin position="1"/>
        <end position="45"/>
    </location>
</feature>
<keyword evidence="8" id="KW-0472">Membrane</keyword>
<dbReference type="GO" id="GO:0005743">
    <property type="term" value="C:mitochondrial inner membrane"/>
    <property type="evidence" value="ECO:0007669"/>
    <property type="project" value="UniProtKB-SubCell"/>
</dbReference>
<dbReference type="RefSeq" id="XP_018007343.1">
    <property type="nucleotide sequence ID" value="XM_018151854.2"/>
</dbReference>
<evidence type="ECO:0000313" key="12">
    <source>
        <dbReference type="Proteomes" id="UP000694843"/>
    </source>
</evidence>
<dbReference type="OrthoDB" id="199596at2759"/>
<evidence type="ECO:0000256" key="1">
    <source>
        <dbReference type="ARBA" id="ARBA00004273"/>
    </source>
</evidence>
<dbReference type="InterPro" id="IPR003593">
    <property type="entry name" value="AAA+_ATPase"/>
</dbReference>
<dbReference type="Gene3D" id="3.40.50.300">
    <property type="entry name" value="P-loop containing nucleotide triphosphate hydrolases"/>
    <property type="match status" value="1"/>
</dbReference>
<dbReference type="PANTHER" id="PTHR23075">
    <property type="entry name" value="PUTATIVE ATP-ASE"/>
    <property type="match status" value="1"/>
</dbReference>
<dbReference type="GO" id="GO:0016887">
    <property type="term" value="F:ATP hydrolysis activity"/>
    <property type="evidence" value="ECO:0007669"/>
    <property type="project" value="InterPro"/>
</dbReference>
<name>A0A8B7N1K4_HYAAZ</name>
<evidence type="ECO:0000256" key="10">
    <source>
        <dbReference type="SAM" id="MobiDB-lite"/>
    </source>
</evidence>
<evidence type="ECO:0000256" key="7">
    <source>
        <dbReference type="ARBA" id="ARBA00023128"/>
    </source>
</evidence>
<keyword evidence="5" id="KW-0067">ATP-binding</keyword>
<evidence type="ECO:0000256" key="9">
    <source>
        <dbReference type="ARBA" id="ARBA00023271"/>
    </source>
</evidence>
<dbReference type="PANTHER" id="PTHR23075:SF0">
    <property type="entry name" value="ATPASE FAMILY AAA DOMAIN-CONTAINING PROTEIN 3"/>
    <property type="match status" value="1"/>
</dbReference>
<feature type="region of interest" description="Disordered" evidence="10">
    <location>
        <begin position="152"/>
        <end position="172"/>
    </location>
</feature>
<dbReference type="InterPro" id="IPR021911">
    <property type="entry name" value="ATAD3_N"/>
</dbReference>
<evidence type="ECO:0000256" key="2">
    <source>
        <dbReference type="ARBA" id="ARBA00004436"/>
    </source>
</evidence>
<feature type="domain" description="AAA+ ATPase" evidence="11">
    <location>
        <begin position="347"/>
        <end position="479"/>
    </location>
</feature>
<dbReference type="GO" id="GO:0008270">
    <property type="term" value="F:zinc ion binding"/>
    <property type="evidence" value="ECO:0007669"/>
    <property type="project" value="TreeGrafter"/>
</dbReference>
<evidence type="ECO:0000259" key="11">
    <source>
        <dbReference type="SMART" id="SM00382"/>
    </source>
</evidence>
<dbReference type="CTD" id="53565"/>
<dbReference type="GO" id="GO:0007005">
    <property type="term" value="P:mitochondrion organization"/>
    <property type="evidence" value="ECO:0007669"/>
    <property type="project" value="TreeGrafter"/>
</dbReference>
<dbReference type="GO" id="GO:0042645">
    <property type="term" value="C:mitochondrial nucleoid"/>
    <property type="evidence" value="ECO:0007669"/>
    <property type="project" value="UniProtKB-SubCell"/>
</dbReference>
<dbReference type="Pfam" id="PF00004">
    <property type="entry name" value="AAA"/>
    <property type="match status" value="1"/>
</dbReference>
<dbReference type="InterPro" id="IPR003959">
    <property type="entry name" value="ATPase_AAA_core"/>
</dbReference>
<dbReference type="AlphaFoldDB" id="A0A8B7N1K4"/>
<dbReference type="SMART" id="SM00382">
    <property type="entry name" value="AAA"/>
    <property type="match status" value="1"/>
</dbReference>
<dbReference type="GeneID" id="108665127"/>
<dbReference type="Proteomes" id="UP000694843">
    <property type="component" value="Unplaced"/>
</dbReference>
<sequence>MSWLWGGRKPPLPENFSEFVPPTEGGGSSGSNGGGNDNKKRDGAMEAYRFDSSALERAAEAAKALEKSANSKDYLELSRQQEITKQNELLKQSKEFEVQARQMELQVEKTRSEERIKQLREQANLDKQKVQYQDQLARSRYDDQLEQQRRLNEENLRRQEESVQKQEAMRRATLEHELEKRAELDLKRIEREVLSKGKVERDNQDLTLEQIRLKAKEDRETRLESIKSIGSLVGQGLHTFLGDEQQVRMAVAGLVAVSAGYFAAKGSLSMAFRFLEARLVKPSLVRETSRLSLTDTLKHPIDTCKKIVWRFKGVEDTLQGVILKPKVEAAIRDIALETKNCRKAKGIYRNVLLHGPPGTGKTMFAKKLARNSGMDFAIMTGGDVQLMGDKSVEAIHKLFEWARTSRRGLILFIDEAESFLIRRHSGISQNLRDTMAAFLSHTGDHNNRFMMILTSNIPTVFDEAVINRIHDAVEFGLPGLDERTLLVGHYFQEYILNPASSGKWRIKVEGENWTEVCKEVAKLTEGMSGREIAHLALDWQMKTIVTEKGELTRELMLERTKVAMERKKKTLLWKKAQQDEQSHFRARPFRARRSGRSSRTYLSATLVEAVKAEGGASESPIPSAS</sequence>
<dbReference type="Pfam" id="PF12037">
    <property type="entry name" value="ATAD3_N"/>
    <property type="match status" value="1"/>
</dbReference>
<accession>A0A8B7N1K4</accession>
<evidence type="ECO:0000256" key="8">
    <source>
        <dbReference type="ARBA" id="ARBA00023136"/>
    </source>
</evidence>
<dbReference type="GO" id="GO:0005524">
    <property type="term" value="F:ATP binding"/>
    <property type="evidence" value="ECO:0007669"/>
    <property type="project" value="UniProtKB-KW"/>
</dbReference>
<dbReference type="KEGG" id="hazt:108665127"/>
<reference evidence="13 14" key="1">
    <citation type="submission" date="2025-04" db="UniProtKB">
        <authorList>
            <consortium name="RefSeq"/>
        </authorList>
    </citation>
    <scope>IDENTIFICATION</scope>
    <source>
        <tissue evidence="13 14">Whole organism</tissue>
    </source>
</reference>
<proteinExistence type="predicted"/>
<evidence type="ECO:0000313" key="14">
    <source>
        <dbReference type="RefSeq" id="XP_018007344.1"/>
    </source>
</evidence>
<evidence type="ECO:0000256" key="3">
    <source>
        <dbReference type="ARBA" id="ARBA00022741"/>
    </source>
</evidence>
<keyword evidence="4" id="KW-0999">Mitochondrion inner membrane</keyword>
<dbReference type="InterPro" id="IPR027417">
    <property type="entry name" value="P-loop_NTPase"/>
</dbReference>
<comment type="subcellular location">
    <subcellularLocation>
        <location evidence="1">Mitochondrion inner membrane</location>
    </subcellularLocation>
    <subcellularLocation>
        <location evidence="2">Mitochondrion matrix</location>
        <location evidence="2">Mitochondrion nucleoid</location>
    </subcellularLocation>
</comment>
<evidence type="ECO:0000256" key="4">
    <source>
        <dbReference type="ARBA" id="ARBA00022792"/>
    </source>
</evidence>
<dbReference type="RefSeq" id="XP_018007344.1">
    <property type="nucleotide sequence ID" value="XM_018151855.2"/>
</dbReference>
<keyword evidence="7" id="KW-0496">Mitochondrion</keyword>
<feature type="compositionally biased region" description="Gly residues" evidence="10">
    <location>
        <begin position="24"/>
        <end position="36"/>
    </location>
</feature>
<keyword evidence="12" id="KW-1185">Reference proteome</keyword>
<evidence type="ECO:0000313" key="13">
    <source>
        <dbReference type="RefSeq" id="XP_018007343.1"/>
    </source>
</evidence>
<keyword evidence="9" id="KW-1135">Mitochondrion nucleoid</keyword>
<dbReference type="OMA" id="HKSITGG"/>
<keyword evidence="6" id="KW-0175">Coiled coil</keyword>